<sequence length="222" mass="24040">MRGDAQRVGRHLVGVADGAHLRPGRRGDRSAARVPGAGRGARGGQRGCGAPRERRLVPVRPEAGEVPRRAGGTCQARVDRADAEREGGHGGAVYEPRRRSSRRGCDPGGGSRPRCTGEHPARQARAVGPIRRYQAPRCTGPCPSAAGPSRTVRACRPANRGTVHRRGRRDARDLPPPRCNHPGCHDGGARPRQPTTRPRHRWCRDRQDLARDRLGAPCRGAR</sequence>
<feature type="compositionally biased region" description="Basic and acidic residues" evidence="1">
    <location>
        <begin position="51"/>
        <end position="68"/>
    </location>
</feature>
<proteinExistence type="predicted"/>
<gene>
    <name evidence="2" type="ORF">UFOPK2602_02276</name>
</gene>
<feature type="region of interest" description="Disordered" evidence="1">
    <location>
        <begin position="1"/>
        <end position="206"/>
    </location>
</feature>
<name>A0A6J6S5Z4_9ZZZZ</name>
<dbReference type="AlphaFoldDB" id="A0A6J6S5Z4"/>
<organism evidence="2">
    <name type="scientific">freshwater metagenome</name>
    <dbReference type="NCBI Taxonomy" id="449393"/>
    <lineage>
        <taxon>unclassified sequences</taxon>
        <taxon>metagenomes</taxon>
        <taxon>ecological metagenomes</taxon>
    </lineage>
</organism>
<feature type="compositionally biased region" description="Gly residues" evidence="1">
    <location>
        <begin position="37"/>
        <end position="47"/>
    </location>
</feature>
<dbReference type="EMBL" id="CAEZXX010000228">
    <property type="protein sequence ID" value="CAB4729947.1"/>
    <property type="molecule type" value="Genomic_DNA"/>
</dbReference>
<evidence type="ECO:0000256" key="1">
    <source>
        <dbReference type="SAM" id="MobiDB-lite"/>
    </source>
</evidence>
<evidence type="ECO:0000313" key="2">
    <source>
        <dbReference type="EMBL" id="CAB4729947.1"/>
    </source>
</evidence>
<reference evidence="2" key="1">
    <citation type="submission" date="2020-05" db="EMBL/GenBank/DDBJ databases">
        <authorList>
            <person name="Chiriac C."/>
            <person name="Salcher M."/>
            <person name="Ghai R."/>
            <person name="Kavagutti S V."/>
        </authorList>
    </citation>
    <scope>NUCLEOTIDE SEQUENCE</scope>
</reference>
<accession>A0A6J6S5Z4</accession>
<protein>
    <submittedName>
        <fullName evidence="2">Unannotated protein</fullName>
    </submittedName>
</protein>
<feature type="compositionally biased region" description="Basic and acidic residues" evidence="1">
    <location>
        <begin position="77"/>
        <end position="88"/>
    </location>
</feature>